<sequence>MRDFTVRPATADDAAAVLALHRKVAAQPGGLARQPEEVTADYVAHALAASADGGVNLVAESVDGALCGELHVERMKVAIFAHVLTDLTVAVDPDWQGRGVGSALFRVLIDTARSMTPPVGRIELWTGAANTGAQRLYERLGFRIEGRMIGRGRLPDGTVDDDIVMGLLLD</sequence>
<accession>A0ABU1MT81</accession>
<dbReference type="InterPro" id="IPR000182">
    <property type="entry name" value="GNAT_dom"/>
</dbReference>
<organism evidence="4 5">
    <name type="scientific">Caulobacter rhizosphaerae</name>
    <dbReference type="NCBI Taxonomy" id="2010972"/>
    <lineage>
        <taxon>Bacteria</taxon>
        <taxon>Pseudomonadati</taxon>
        <taxon>Pseudomonadota</taxon>
        <taxon>Alphaproteobacteria</taxon>
        <taxon>Caulobacterales</taxon>
        <taxon>Caulobacteraceae</taxon>
        <taxon>Caulobacter</taxon>
    </lineage>
</organism>
<keyword evidence="1 4" id="KW-0808">Transferase</keyword>
<evidence type="ECO:0000256" key="1">
    <source>
        <dbReference type="ARBA" id="ARBA00022679"/>
    </source>
</evidence>
<protein>
    <submittedName>
        <fullName evidence="4">Acetyltransferase</fullName>
        <ecNumber evidence="4">2.3.1.-</ecNumber>
    </submittedName>
</protein>
<dbReference type="SUPFAM" id="SSF55729">
    <property type="entry name" value="Acyl-CoA N-acyltransferases (Nat)"/>
    <property type="match status" value="1"/>
</dbReference>
<dbReference type="EMBL" id="JAVDRL010000001">
    <property type="protein sequence ID" value="MDR6529303.1"/>
    <property type="molecule type" value="Genomic_DNA"/>
</dbReference>
<dbReference type="InterPro" id="IPR050832">
    <property type="entry name" value="Bact_Acetyltransf"/>
</dbReference>
<dbReference type="PANTHER" id="PTHR43877">
    <property type="entry name" value="AMINOALKYLPHOSPHONATE N-ACETYLTRANSFERASE-RELATED-RELATED"/>
    <property type="match status" value="1"/>
</dbReference>
<evidence type="ECO:0000259" key="3">
    <source>
        <dbReference type="PROSITE" id="PS51186"/>
    </source>
</evidence>
<evidence type="ECO:0000256" key="2">
    <source>
        <dbReference type="ARBA" id="ARBA00023315"/>
    </source>
</evidence>
<reference evidence="4 5" key="1">
    <citation type="submission" date="2023-07" db="EMBL/GenBank/DDBJ databases">
        <title>Sorghum-associated microbial communities from plants grown in Nebraska, USA.</title>
        <authorList>
            <person name="Schachtman D."/>
        </authorList>
    </citation>
    <scope>NUCLEOTIDE SEQUENCE [LARGE SCALE GENOMIC DNA]</scope>
    <source>
        <strain evidence="4 5">DS2154</strain>
    </source>
</reference>
<dbReference type="Proteomes" id="UP001262754">
    <property type="component" value="Unassembled WGS sequence"/>
</dbReference>
<dbReference type="CDD" id="cd04301">
    <property type="entry name" value="NAT_SF"/>
    <property type="match status" value="1"/>
</dbReference>
<gene>
    <name evidence="4" type="ORF">J2800_000018</name>
</gene>
<evidence type="ECO:0000313" key="5">
    <source>
        <dbReference type="Proteomes" id="UP001262754"/>
    </source>
</evidence>
<feature type="domain" description="N-acetyltransferase" evidence="3">
    <location>
        <begin position="4"/>
        <end position="170"/>
    </location>
</feature>
<evidence type="ECO:0000313" key="4">
    <source>
        <dbReference type="EMBL" id="MDR6529303.1"/>
    </source>
</evidence>
<keyword evidence="5" id="KW-1185">Reference proteome</keyword>
<dbReference type="PROSITE" id="PS51186">
    <property type="entry name" value="GNAT"/>
    <property type="match status" value="1"/>
</dbReference>
<keyword evidence="2 4" id="KW-0012">Acyltransferase</keyword>
<dbReference type="GO" id="GO:0016746">
    <property type="term" value="F:acyltransferase activity"/>
    <property type="evidence" value="ECO:0007669"/>
    <property type="project" value="UniProtKB-KW"/>
</dbReference>
<dbReference type="RefSeq" id="WP_163230689.1">
    <property type="nucleotide sequence ID" value="NZ_BMLD01000002.1"/>
</dbReference>
<dbReference type="Gene3D" id="3.40.630.30">
    <property type="match status" value="1"/>
</dbReference>
<dbReference type="EC" id="2.3.1.-" evidence="4"/>
<dbReference type="InterPro" id="IPR016181">
    <property type="entry name" value="Acyl_CoA_acyltransferase"/>
</dbReference>
<name>A0ABU1MT81_9CAUL</name>
<proteinExistence type="predicted"/>
<comment type="caution">
    <text evidence="4">The sequence shown here is derived from an EMBL/GenBank/DDBJ whole genome shotgun (WGS) entry which is preliminary data.</text>
</comment>
<dbReference type="Pfam" id="PF00583">
    <property type="entry name" value="Acetyltransf_1"/>
    <property type="match status" value="1"/>
</dbReference>